<evidence type="ECO:0000313" key="3">
    <source>
        <dbReference type="Proteomes" id="UP000184267"/>
    </source>
</evidence>
<dbReference type="AlphaFoldDB" id="A0A1M2VG64"/>
<feature type="transmembrane region" description="Helical" evidence="1">
    <location>
        <begin position="56"/>
        <end position="77"/>
    </location>
</feature>
<dbReference type="OrthoDB" id="2756257at2759"/>
<organism evidence="2 3">
    <name type="scientific">Trametes pubescens</name>
    <name type="common">White-rot fungus</name>
    <dbReference type="NCBI Taxonomy" id="154538"/>
    <lineage>
        <taxon>Eukaryota</taxon>
        <taxon>Fungi</taxon>
        <taxon>Dikarya</taxon>
        <taxon>Basidiomycota</taxon>
        <taxon>Agaricomycotina</taxon>
        <taxon>Agaricomycetes</taxon>
        <taxon>Polyporales</taxon>
        <taxon>Polyporaceae</taxon>
        <taxon>Trametes</taxon>
    </lineage>
</organism>
<gene>
    <name evidence="2" type="ORF">TRAPUB_2600</name>
</gene>
<dbReference type="Proteomes" id="UP000184267">
    <property type="component" value="Unassembled WGS sequence"/>
</dbReference>
<evidence type="ECO:0000256" key="1">
    <source>
        <dbReference type="SAM" id="Phobius"/>
    </source>
</evidence>
<sequence length="683" mass="76214">MRMRSDAYFSLCDGQTSYDEHPSMTTSFISSAHAASALLPSGEDGRLISWHADIEWILQVLGLIAAASLIMVVLNLCMKLYTSRRTSGRVRLEGDELLVVAAQEITPPADSEVVAIWAFLLSNLLATTPTAQASSSDQYIPAPRLGQDPTKHALINAYQLPTPLPGPHPVDYRIGCRWPLQDVMKYHCGLLEVPLDWHDLTRGFGRVYYARYPASFEATRKGTIFIDTGAPFAMSGAWAPQEWMSIRGETLHNRTHGEYDIVVWDARGKGIHNLTIPGPLRCFKDAAERDRFHVRLGHEWPVRRWQDSQQLREHQGADNIEKWHFTQSKVVEHCLAQQDPEVLRNMGIASTTRDLVAMADAFDGPGSPVNFWGMSYGSLVGAHLLRMFPERAGRIILDDPADLMAYTMLPSYHTWKQGVSHANKTFLEYALRCASGGVNGCDFSDYGDFDSETLGNYLRINMGLARGYLLGRRNTLTEDLVNPYIKDVFETVVQRGANISDTLYNVTDAISTLSAVFTYTDESLGLGVMPIFCGDKLRDHDPATASQQAREVIKSLAKDRGSVPVLTNDAFPPLHYMCHLWPVRAAERYPVFGSSADEHMQPPPPVRPFLMLQGAMSPLAARKTLDQVAYGFQPGRTAHDVHSVVQLEFGTPLFVHSRCMSRIIVDYLRNGTVRSTRLLSSLE</sequence>
<protein>
    <recommendedName>
        <fullName evidence="4">AB hydrolase-1 domain-containing protein</fullName>
    </recommendedName>
</protein>
<dbReference type="EMBL" id="MNAD01001304">
    <property type="protein sequence ID" value="OJT06523.1"/>
    <property type="molecule type" value="Genomic_DNA"/>
</dbReference>
<dbReference type="SUPFAM" id="SSF53474">
    <property type="entry name" value="alpha/beta-Hydrolases"/>
    <property type="match status" value="2"/>
</dbReference>
<dbReference type="InterPro" id="IPR029058">
    <property type="entry name" value="AB_hydrolase_fold"/>
</dbReference>
<dbReference type="STRING" id="154538.A0A1M2VG64"/>
<keyword evidence="3" id="KW-1185">Reference proteome</keyword>
<name>A0A1M2VG64_TRAPU</name>
<reference evidence="2 3" key="1">
    <citation type="submission" date="2016-10" db="EMBL/GenBank/DDBJ databases">
        <title>Genome sequence of the basidiomycete white-rot fungus Trametes pubescens.</title>
        <authorList>
            <person name="Makela M.R."/>
            <person name="Granchi Z."/>
            <person name="Peng M."/>
            <person name="De Vries R.P."/>
            <person name="Grigoriev I."/>
            <person name="Riley R."/>
            <person name="Hilden K."/>
        </authorList>
    </citation>
    <scope>NUCLEOTIDE SEQUENCE [LARGE SCALE GENOMIC DNA]</scope>
    <source>
        <strain evidence="2 3">FBCC735</strain>
    </source>
</reference>
<evidence type="ECO:0008006" key="4">
    <source>
        <dbReference type="Google" id="ProtNLM"/>
    </source>
</evidence>
<keyword evidence="1" id="KW-0472">Membrane</keyword>
<comment type="caution">
    <text evidence="2">The sequence shown here is derived from an EMBL/GenBank/DDBJ whole genome shotgun (WGS) entry which is preliminary data.</text>
</comment>
<keyword evidence="1" id="KW-1133">Transmembrane helix</keyword>
<keyword evidence="1" id="KW-0812">Transmembrane</keyword>
<evidence type="ECO:0000313" key="2">
    <source>
        <dbReference type="EMBL" id="OJT06523.1"/>
    </source>
</evidence>
<proteinExistence type="predicted"/>
<accession>A0A1M2VG64</accession>
<dbReference type="Gene3D" id="3.40.50.1820">
    <property type="entry name" value="alpha/beta hydrolase"/>
    <property type="match status" value="1"/>
</dbReference>
<dbReference type="OMA" id="NRTHGEY"/>